<accession>R9WM67</accession>
<organism evidence="2 3">
    <name type="scientific">Limosilactobacillus reuteri I5007</name>
    <dbReference type="NCBI Taxonomy" id="1340495"/>
    <lineage>
        <taxon>Bacteria</taxon>
        <taxon>Bacillati</taxon>
        <taxon>Bacillota</taxon>
        <taxon>Bacilli</taxon>
        <taxon>Lactobacillales</taxon>
        <taxon>Lactobacillaceae</taxon>
        <taxon>Limosilactobacillus</taxon>
    </lineage>
</organism>
<dbReference type="AlphaFoldDB" id="R9WM67"/>
<dbReference type="PATRIC" id="fig|1340495.3.peg.2022"/>
<dbReference type="RefSeq" id="WP_016497309.1">
    <property type="nucleotide sequence ID" value="NC_021504.1"/>
</dbReference>
<dbReference type="Proteomes" id="UP000014360">
    <property type="component" value="Plasmid pLRI04"/>
</dbReference>
<keyword evidence="1" id="KW-0175">Coiled coil</keyword>
<reference evidence="2 3" key="1">
    <citation type="submission" date="2013-06" db="EMBL/GenBank/DDBJ databases">
        <title>The Complete Genome Sequence of Lactobacillus reuteri I5007, a Probiotic Strain Isolated from Healthy Pig.</title>
        <authorList>
            <person name="Hou C."/>
            <person name="Qiao S."/>
            <person name="Zeng X."/>
            <person name="Ma X."/>
            <person name="Yang F."/>
        </authorList>
    </citation>
    <scope>NUCLEOTIDE SEQUENCE [LARGE SCALE GENOMIC DNA]</scope>
    <source>
        <strain evidence="2 3">I5007</strain>
        <plasmid evidence="2 3">pLRI04</plasmid>
    </source>
</reference>
<feature type="coiled-coil region" evidence="1">
    <location>
        <begin position="46"/>
        <end position="80"/>
    </location>
</feature>
<protein>
    <recommendedName>
        <fullName evidence="4">Bacterial mobilisation domain-containing protein</fullName>
    </recommendedName>
</protein>
<name>R9WM67_LIMRT</name>
<evidence type="ECO:0000256" key="1">
    <source>
        <dbReference type="SAM" id="Coils"/>
    </source>
</evidence>
<dbReference type="HOGENOM" id="CLU_1967769_0_0_9"/>
<geneLocation type="plasmid" evidence="2 3">
    <name>pLRI04</name>
</geneLocation>
<evidence type="ECO:0000313" key="3">
    <source>
        <dbReference type="Proteomes" id="UP000014360"/>
    </source>
</evidence>
<keyword evidence="2" id="KW-0614">Plasmid</keyword>
<sequence length="127" mass="14476">MSTKLKRITVSLREDDVEILEKIAKRNGKPLSRNLVNYFRLGVKRSKKTNTDYLKFQSELQNLNNEIRKLGTNINQISASLNYAKKHGGMNKVIDDLSTNYQDGHGFFLEMMKIDDLIAKIAKASGN</sequence>
<proteinExistence type="predicted"/>
<dbReference type="EMBL" id="CP006015">
    <property type="protein sequence ID" value="AGO00233.1"/>
    <property type="molecule type" value="Genomic_DNA"/>
</dbReference>
<evidence type="ECO:0008006" key="4">
    <source>
        <dbReference type="Google" id="ProtNLM"/>
    </source>
</evidence>
<gene>
    <name evidence="2" type="ORF">LRI_2023</name>
</gene>
<evidence type="ECO:0000313" key="2">
    <source>
        <dbReference type="EMBL" id="AGO00233.1"/>
    </source>
</evidence>
<dbReference type="KEGG" id="lrt:LRI_2023"/>